<dbReference type="EMBL" id="CP012333">
    <property type="protein sequence ID" value="AKU97371.1"/>
    <property type="molecule type" value="Genomic_DNA"/>
</dbReference>
<dbReference type="STRING" id="1391654.AKJ09_04035"/>
<dbReference type="KEGG" id="llu:AKJ09_04035"/>
<gene>
    <name evidence="1" type="ORF">AKJ09_04035</name>
</gene>
<evidence type="ECO:0000313" key="1">
    <source>
        <dbReference type="EMBL" id="AKU97371.1"/>
    </source>
</evidence>
<protein>
    <submittedName>
        <fullName evidence="1">Uncharacterized protein</fullName>
    </submittedName>
</protein>
<name>A0A0K1PVH5_9BACT</name>
<dbReference type="AlphaFoldDB" id="A0A0K1PVH5"/>
<dbReference type="Proteomes" id="UP000064967">
    <property type="component" value="Chromosome"/>
</dbReference>
<reference evidence="1 2" key="1">
    <citation type="submission" date="2015-08" db="EMBL/GenBank/DDBJ databases">
        <authorList>
            <person name="Babu N.S."/>
            <person name="Beckwith C.J."/>
            <person name="Beseler K.G."/>
            <person name="Brison A."/>
            <person name="Carone J.V."/>
            <person name="Caskin T.P."/>
            <person name="Diamond M."/>
            <person name="Durham M.E."/>
            <person name="Foxe J.M."/>
            <person name="Go M."/>
            <person name="Henderson B.A."/>
            <person name="Jones I.B."/>
            <person name="McGettigan J.A."/>
            <person name="Micheletti S.J."/>
            <person name="Nasrallah M.E."/>
            <person name="Ortiz D."/>
            <person name="Piller C.R."/>
            <person name="Privatt S.R."/>
            <person name="Schneider S.L."/>
            <person name="Sharp S."/>
            <person name="Smith T.C."/>
            <person name="Stanton J.D."/>
            <person name="Ullery H.E."/>
            <person name="Wilson R.J."/>
            <person name="Serrano M.G."/>
            <person name="Buck G."/>
            <person name="Lee V."/>
            <person name="Wang Y."/>
            <person name="Carvalho R."/>
            <person name="Voegtly L."/>
            <person name="Shi R."/>
            <person name="Duckworth R."/>
            <person name="Johnson A."/>
            <person name="Loviza R."/>
            <person name="Walstead R."/>
            <person name="Shah Z."/>
            <person name="Kiflezghi M."/>
            <person name="Wade K."/>
            <person name="Ball S.L."/>
            <person name="Bradley K.W."/>
            <person name="Asai D.J."/>
            <person name="Bowman C.A."/>
            <person name="Russell D.A."/>
            <person name="Pope W.H."/>
            <person name="Jacobs-Sera D."/>
            <person name="Hendrix R.W."/>
            <person name="Hatfull G.F."/>
        </authorList>
    </citation>
    <scope>NUCLEOTIDE SEQUENCE [LARGE SCALE GENOMIC DNA]</scope>
    <source>
        <strain evidence="1 2">DSM 27648</strain>
    </source>
</reference>
<accession>A0A0K1PVH5</accession>
<organism evidence="1 2">
    <name type="scientific">Labilithrix luteola</name>
    <dbReference type="NCBI Taxonomy" id="1391654"/>
    <lineage>
        <taxon>Bacteria</taxon>
        <taxon>Pseudomonadati</taxon>
        <taxon>Myxococcota</taxon>
        <taxon>Polyangia</taxon>
        <taxon>Polyangiales</taxon>
        <taxon>Labilitrichaceae</taxon>
        <taxon>Labilithrix</taxon>
    </lineage>
</organism>
<keyword evidence="2" id="KW-1185">Reference proteome</keyword>
<evidence type="ECO:0000313" key="2">
    <source>
        <dbReference type="Proteomes" id="UP000064967"/>
    </source>
</evidence>
<proteinExistence type="predicted"/>
<sequence length="43" mass="4826">MAEYRPEHSWQWMTTNSSVTETLLAGYPSLDASSALAARRPSR</sequence>